<name>A0A4C1SZH6_EUMVA</name>
<dbReference type="EMBL" id="BGZK01000027">
    <property type="protein sequence ID" value="GBP07599.1"/>
    <property type="molecule type" value="Genomic_DNA"/>
</dbReference>
<evidence type="ECO:0000313" key="1">
    <source>
        <dbReference type="EMBL" id="GBP07599.1"/>
    </source>
</evidence>
<sequence length="147" mass="16344">MDTRNPRGVTSWLPTFWKTIGHLTNGDRATEGDDGDRAIGSLTRCTKRNGDRQLLLHIRILLKCDISPVQSAHFYAAAKSATLWLYYSPISKSLHSKKATSILDTVFVSASSKLIQRPVTESKLKAGWEGEARARIEFENGIGTKLK</sequence>
<accession>A0A4C1SZH6</accession>
<evidence type="ECO:0000313" key="2">
    <source>
        <dbReference type="Proteomes" id="UP000299102"/>
    </source>
</evidence>
<keyword evidence="2" id="KW-1185">Reference proteome</keyword>
<gene>
    <name evidence="1" type="ORF">EVAR_2734_1</name>
</gene>
<proteinExistence type="predicted"/>
<organism evidence="1 2">
    <name type="scientific">Eumeta variegata</name>
    <name type="common">Bagworm moth</name>
    <name type="synonym">Eumeta japonica</name>
    <dbReference type="NCBI Taxonomy" id="151549"/>
    <lineage>
        <taxon>Eukaryota</taxon>
        <taxon>Metazoa</taxon>
        <taxon>Ecdysozoa</taxon>
        <taxon>Arthropoda</taxon>
        <taxon>Hexapoda</taxon>
        <taxon>Insecta</taxon>
        <taxon>Pterygota</taxon>
        <taxon>Neoptera</taxon>
        <taxon>Endopterygota</taxon>
        <taxon>Lepidoptera</taxon>
        <taxon>Glossata</taxon>
        <taxon>Ditrysia</taxon>
        <taxon>Tineoidea</taxon>
        <taxon>Psychidae</taxon>
        <taxon>Oiketicinae</taxon>
        <taxon>Eumeta</taxon>
    </lineage>
</organism>
<dbReference type="AlphaFoldDB" id="A0A4C1SZH6"/>
<protein>
    <submittedName>
        <fullName evidence="1">Uncharacterized protein</fullName>
    </submittedName>
</protein>
<reference evidence="1 2" key="1">
    <citation type="journal article" date="2019" name="Commun. Biol.">
        <title>The bagworm genome reveals a unique fibroin gene that provides high tensile strength.</title>
        <authorList>
            <person name="Kono N."/>
            <person name="Nakamura H."/>
            <person name="Ohtoshi R."/>
            <person name="Tomita M."/>
            <person name="Numata K."/>
            <person name="Arakawa K."/>
        </authorList>
    </citation>
    <scope>NUCLEOTIDE SEQUENCE [LARGE SCALE GENOMIC DNA]</scope>
</reference>
<dbReference type="Proteomes" id="UP000299102">
    <property type="component" value="Unassembled WGS sequence"/>
</dbReference>
<comment type="caution">
    <text evidence="1">The sequence shown here is derived from an EMBL/GenBank/DDBJ whole genome shotgun (WGS) entry which is preliminary data.</text>
</comment>